<dbReference type="EMBL" id="SHMC01000004">
    <property type="protein sequence ID" value="TAA24449.1"/>
    <property type="molecule type" value="Genomic_DNA"/>
</dbReference>
<name>A0A4Q8L898_9GAMM</name>
<gene>
    <name evidence="2" type="ORF">EA655_06765</name>
    <name evidence="1" type="ORF">EA660_12025</name>
</gene>
<dbReference type="EMBL" id="SHMG01000003">
    <property type="protein sequence ID" value="TAA44626.1"/>
    <property type="molecule type" value="Genomic_DNA"/>
</dbReference>
<dbReference type="AlphaFoldDB" id="A0A4Q8L898"/>
<dbReference type="RefSeq" id="WP_128987718.1">
    <property type="nucleotide sequence ID" value="NZ_SHMC01000004.1"/>
</dbReference>
<sequence length="418" mass="46764">MTTSQPTTFGQQLFFSPESGAWKSLRPDVTGEADDAKRQQILSEAAAAREELKAVLLSSLQMQHVVALAGSGTSLGEINGPSMWTLWDHCVNSNPDTGKDERKPTEQANAVIAEIGYETAVEQENIEALLSRCDAYLQIKKSEQVEKFVSVSKGVILKECSAFLDGADDSKLASHRTFLHRLSRRRVRDSRMKLFTTNYDLCFERAAGKQGLVLLDGFSFTQPRQFDPRFFLYDIVRRPSTGDEVGNPLEGVFHLYKLHGSVNWDQSSSGDIEIKTDPTPETACLIYPAKGKYQQSYVQPHLELISQYLAALREPNTCLIVSGFGFNDDHLSEPIVAAVRTNPHLRLIIVNPSADDLTSRSKENNRYWDALYNLAKQGEDVWLINATFSEFAEMIPDLKSLTPAQRLTRDIKSLVKPT</sequence>
<dbReference type="GeneID" id="83680373"/>
<dbReference type="Pfam" id="PF13289">
    <property type="entry name" value="SIR2_2"/>
    <property type="match status" value="1"/>
</dbReference>
<proteinExistence type="predicted"/>
<evidence type="ECO:0000313" key="1">
    <source>
        <dbReference type="EMBL" id="TAA24449.1"/>
    </source>
</evidence>
<evidence type="ECO:0000313" key="2">
    <source>
        <dbReference type="EMBL" id="TAA44626.1"/>
    </source>
</evidence>
<dbReference type="Proteomes" id="UP000292627">
    <property type="component" value="Unassembled WGS sequence"/>
</dbReference>
<evidence type="ECO:0000313" key="4">
    <source>
        <dbReference type="Proteomes" id="UP000294164"/>
    </source>
</evidence>
<dbReference type="Proteomes" id="UP000294164">
    <property type="component" value="Unassembled WGS sequence"/>
</dbReference>
<accession>A0A4Q8L898</accession>
<protein>
    <submittedName>
        <fullName evidence="1">SIR2 family protein</fullName>
    </submittedName>
</protein>
<evidence type="ECO:0000313" key="3">
    <source>
        <dbReference type="Proteomes" id="UP000292627"/>
    </source>
</evidence>
<comment type="caution">
    <text evidence="1">The sequence shown here is derived from an EMBL/GenBank/DDBJ whole genome shotgun (WGS) entry which is preliminary data.</text>
</comment>
<organism evidence="1 3">
    <name type="scientific">Pseudoxanthomonas winnipegensis</name>
    <dbReference type="NCBI Taxonomy" id="2480810"/>
    <lineage>
        <taxon>Bacteria</taxon>
        <taxon>Pseudomonadati</taxon>
        <taxon>Pseudomonadota</taxon>
        <taxon>Gammaproteobacteria</taxon>
        <taxon>Lysobacterales</taxon>
        <taxon>Lysobacteraceae</taxon>
        <taxon>Pseudoxanthomonas</taxon>
    </lineage>
</organism>
<accession>A0A4V6ML09</accession>
<dbReference type="OrthoDB" id="9812283at2"/>
<reference evidence="3 4" key="1">
    <citation type="submission" date="2019-02" db="EMBL/GenBank/DDBJ databases">
        <title>WGS of Pseudoxanthomonas species novum from clinical isolates.</title>
        <authorList>
            <person name="Bernier A.-M."/>
            <person name="Bernard K."/>
            <person name="Vachon A."/>
        </authorList>
    </citation>
    <scope>NUCLEOTIDE SEQUENCE [LARGE SCALE GENOMIC DNA]</scope>
    <source>
        <strain evidence="2 4">NML130969</strain>
        <strain evidence="1 3">NML171200</strain>
    </source>
</reference>